<dbReference type="PANTHER" id="PTHR43047">
    <property type="entry name" value="TWO-COMPONENT HISTIDINE PROTEIN KINASE"/>
    <property type="match status" value="1"/>
</dbReference>
<evidence type="ECO:0000313" key="21">
    <source>
        <dbReference type="Proteomes" id="UP000824076"/>
    </source>
</evidence>
<protein>
    <recommendedName>
        <fullName evidence="3">histidine kinase</fullName>
        <ecNumber evidence="3">2.7.13.3</ecNumber>
    </recommendedName>
</protein>
<keyword evidence="4" id="KW-1003">Cell membrane</keyword>
<evidence type="ECO:0000256" key="1">
    <source>
        <dbReference type="ARBA" id="ARBA00000085"/>
    </source>
</evidence>
<keyword evidence="8 16" id="KW-0812">Transmembrane</keyword>
<evidence type="ECO:0000256" key="12">
    <source>
        <dbReference type="ARBA" id="ARBA00023136"/>
    </source>
</evidence>
<evidence type="ECO:0000256" key="9">
    <source>
        <dbReference type="ARBA" id="ARBA00022777"/>
    </source>
</evidence>
<evidence type="ECO:0000256" key="13">
    <source>
        <dbReference type="PROSITE-ProRule" id="PRU00110"/>
    </source>
</evidence>
<dbReference type="CDD" id="cd00082">
    <property type="entry name" value="HisKA"/>
    <property type="match status" value="1"/>
</dbReference>
<feature type="modified residue" description="4-aspartylphosphate" evidence="14">
    <location>
        <position position="626"/>
    </location>
</feature>
<feature type="transmembrane region" description="Helical" evidence="16">
    <location>
        <begin position="12"/>
        <end position="37"/>
    </location>
</feature>
<dbReference type="PRINTS" id="PR00344">
    <property type="entry name" value="BCTRLSENSOR"/>
</dbReference>
<dbReference type="InterPro" id="IPR005467">
    <property type="entry name" value="His_kinase_dom"/>
</dbReference>
<keyword evidence="10" id="KW-0547">Nucleotide-binding</keyword>
<dbReference type="GO" id="GO:0000155">
    <property type="term" value="F:phosphorelay sensor kinase activity"/>
    <property type="evidence" value="ECO:0007669"/>
    <property type="project" value="InterPro"/>
</dbReference>
<dbReference type="PROSITE" id="PS50110">
    <property type="entry name" value="RESPONSE_REGULATORY"/>
    <property type="match status" value="1"/>
</dbReference>
<dbReference type="GO" id="GO:0005886">
    <property type="term" value="C:plasma membrane"/>
    <property type="evidence" value="ECO:0007669"/>
    <property type="project" value="UniProtKB-SubCell"/>
</dbReference>
<dbReference type="SUPFAM" id="SSF52172">
    <property type="entry name" value="CheY-like"/>
    <property type="match status" value="1"/>
</dbReference>
<evidence type="ECO:0000256" key="15">
    <source>
        <dbReference type="SAM" id="Coils"/>
    </source>
</evidence>
<sequence length="827" mass="91528">MLKLSTRIKAVSGYVILAVFFIATILFIVDALSDLIVSDGEEMRLNHRQQAANEVVVRLYQAEVTGQALSAGKSEYLQDYATAMMNTASAVDSLRVLTSDKVQIARIDSVKILLQKKVDNMEALLVAVESDNSEALYQEYIDELLREQAEAINVPQVANSEVVRTDEYTVAKERKNFFGRLRDAFSRRKNDTVRVSSTTREVHSDTLMQSVNPTDSVVRLLSDVRDRVGNTRLRQIEELNRQIQVLRENGMELSREINRLLAAIVDDSARSAAMKLSRQEEIRQNAMRTLAATAIVSVSLAIAFLIVIWRDITRSNRYRRELEAAKQKAESLLAMREKLMLAITHDIKAPVGSIIGYSDLLGRITTEERQRFYLDNMRSSADHLLKLVNSLLDFHRLDANKMEVAISSFNPKQLLDTIYVSHKPAADAKRLLFDYECDATLDGVFAGDPFRIRQIVENLITNALKFTQEGHIGLSAAWDDGCLLVCVSDSGCGISDADKQRIFNEFTRLRSAQGQEGFGLGLSITQKLVQLLDGSIDVESEEGEGSRFFVRLPLGSGVEAEAEEGKPEDMDAAGRFRVLLIDDDRLQLQLTAAMLETAGSEAVCCTNSEELFCELDKQRFDAVLTDIQMPEINGFDLSRAICEYADSRGIDLPIIAVTARDDMDAGMLSQHGFSGCLHKPFSQRELLEAIGNAAGVAGKMELQTPHEAGHEGSGYDFSALTAFSGDDKAASAEIINTFIAETEANMSRMRDALDSGNLEELSAAAHKMLPLFSMIGAMAATQLAELDKRRGKTELADCDRDAARIVLEEAACVVEEAHSVVEKFMGK</sequence>
<comment type="subcellular location">
    <subcellularLocation>
        <location evidence="2">Cell inner membrane</location>
        <topology evidence="2">Multi-pass membrane protein</topology>
    </subcellularLocation>
</comment>
<dbReference type="InterPro" id="IPR036097">
    <property type="entry name" value="HisK_dim/P_sf"/>
</dbReference>
<accession>A0A9D1IJA7</accession>
<evidence type="ECO:0000256" key="11">
    <source>
        <dbReference type="ARBA" id="ARBA00022989"/>
    </source>
</evidence>
<evidence type="ECO:0000256" key="2">
    <source>
        <dbReference type="ARBA" id="ARBA00004429"/>
    </source>
</evidence>
<comment type="caution">
    <text evidence="20">The sequence shown here is derived from an EMBL/GenBank/DDBJ whole genome shotgun (WGS) entry which is preliminary data.</text>
</comment>
<evidence type="ECO:0000259" key="19">
    <source>
        <dbReference type="PROSITE" id="PS50894"/>
    </source>
</evidence>
<evidence type="ECO:0000256" key="14">
    <source>
        <dbReference type="PROSITE-ProRule" id="PRU00169"/>
    </source>
</evidence>
<dbReference type="InterPro" id="IPR003594">
    <property type="entry name" value="HATPase_dom"/>
</dbReference>
<dbReference type="InterPro" id="IPR004358">
    <property type="entry name" value="Sig_transdc_His_kin-like_C"/>
</dbReference>
<feature type="coiled-coil region" evidence="15">
    <location>
        <begin position="315"/>
        <end position="342"/>
    </location>
</feature>
<dbReference type="Pfam" id="PF00512">
    <property type="entry name" value="HisKA"/>
    <property type="match status" value="1"/>
</dbReference>
<keyword evidence="5" id="KW-0997">Cell inner membrane</keyword>
<dbReference type="SMART" id="SM00388">
    <property type="entry name" value="HisKA"/>
    <property type="match status" value="1"/>
</dbReference>
<organism evidence="20 21">
    <name type="scientific">Candidatus Limisoma intestinavium</name>
    <dbReference type="NCBI Taxonomy" id="2840856"/>
    <lineage>
        <taxon>Bacteria</taxon>
        <taxon>Pseudomonadati</taxon>
        <taxon>Bacteroidota</taxon>
        <taxon>Bacteroidia</taxon>
        <taxon>Bacteroidales</taxon>
        <taxon>Candidatus Limisoma</taxon>
    </lineage>
</organism>
<evidence type="ECO:0000256" key="10">
    <source>
        <dbReference type="ARBA" id="ARBA00022840"/>
    </source>
</evidence>
<dbReference type="SUPFAM" id="SSF47226">
    <property type="entry name" value="Histidine-containing phosphotransfer domain, HPT domain"/>
    <property type="match status" value="1"/>
</dbReference>
<dbReference type="Gene3D" id="3.40.50.2300">
    <property type="match status" value="1"/>
</dbReference>
<feature type="transmembrane region" description="Helical" evidence="16">
    <location>
        <begin position="289"/>
        <end position="309"/>
    </location>
</feature>
<dbReference type="SMART" id="SM00387">
    <property type="entry name" value="HATPase_c"/>
    <property type="match status" value="1"/>
</dbReference>
<dbReference type="FunFam" id="1.10.287.130:FF:000120">
    <property type="entry name" value="RteA, two-component system histidine kinase, with response regulator receiver domain"/>
    <property type="match status" value="1"/>
</dbReference>
<keyword evidence="10" id="KW-0067">ATP-binding</keyword>
<dbReference type="InterPro" id="IPR036890">
    <property type="entry name" value="HATPase_C_sf"/>
</dbReference>
<dbReference type="Gene3D" id="1.20.120.160">
    <property type="entry name" value="HPT domain"/>
    <property type="match status" value="1"/>
</dbReference>
<evidence type="ECO:0000256" key="4">
    <source>
        <dbReference type="ARBA" id="ARBA00022475"/>
    </source>
</evidence>
<dbReference type="InterPro" id="IPR003661">
    <property type="entry name" value="HisK_dim/P_dom"/>
</dbReference>
<feature type="modified residue" description="Phosphohistidine" evidence="13">
    <location>
        <position position="766"/>
    </location>
</feature>
<dbReference type="AlphaFoldDB" id="A0A9D1IJA7"/>
<dbReference type="EC" id="2.7.13.3" evidence="3"/>
<dbReference type="Pfam" id="PF02518">
    <property type="entry name" value="HATPase_c"/>
    <property type="match status" value="1"/>
</dbReference>
<dbReference type="InterPro" id="IPR001789">
    <property type="entry name" value="Sig_transdc_resp-reg_receiver"/>
</dbReference>
<evidence type="ECO:0000256" key="6">
    <source>
        <dbReference type="ARBA" id="ARBA00022553"/>
    </source>
</evidence>
<evidence type="ECO:0000256" key="16">
    <source>
        <dbReference type="SAM" id="Phobius"/>
    </source>
</evidence>
<keyword evidence="11 16" id="KW-1133">Transmembrane helix</keyword>
<name>A0A9D1IJA7_9BACT</name>
<feature type="domain" description="Histidine kinase" evidence="17">
    <location>
        <begin position="342"/>
        <end position="556"/>
    </location>
</feature>
<dbReference type="SMART" id="SM00448">
    <property type="entry name" value="REC"/>
    <property type="match status" value="1"/>
</dbReference>
<dbReference type="Pfam" id="PF00072">
    <property type="entry name" value="Response_reg"/>
    <property type="match status" value="1"/>
</dbReference>
<reference evidence="20" key="1">
    <citation type="submission" date="2020-10" db="EMBL/GenBank/DDBJ databases">
        <authorList>
            <person name="Gilroy R."/>
        </authorList>
    </citation>
    <scope>NUCLEOTIDE SEQUENCE</scope>
    <source>
        <strain evidence="20">17073</strain>
    </source>
</reference>
<feature type="coiled-coil region" evidence="15">
    <location>
        <begin position="236"/>
        <end position="263"/>
    </location>
</feature>
<evidence type="ECO:0000313" key="20">
    <source>
        <dbReference type="EMBL" id="HIU38342.1"/>
    </source>
</evidence>
<feature type="domain" description="HPt" evidence="19">
    <location>
        <begin position="727"/>
        <end position="820"/>
    </location>
</feature>
<keyword evidence="7" id="KW-0808">Transferase</keyword>
<keyword evidence="15" id="KW-0175">Coiled coil</keyword>
<keyword evidence="9" id="KW-0418">Kinase</keyword>
<evidence type="ECO:0000259" key="18">
    <source>
        <dbReference type="PROSITE" id="PS50110"/>
    </source>
</evidence>
<evidence type="ECO:0000259" key="17">
    <source>
        <dbReference type="PROSITE" id="PS50109"/>
    </source>
</evidence>
<evidence type="ECO:0000256" key="3">
    <source>
        <dbReference type="ARBA" id="ARBA00012438"/>
    </source>
</evidence>
<dbReference type="PANTHER" id="PTHR43047:SF72">
    <property type="entry name" value="OSMOSENSING HISTIDINE PROTEIN KINASE SLN1"/>
    <property type="match status" value="1"/>
</dbReference>
<dbReference type="SUPFAM" id="SSF47384">
    <property type="entry name" value="Homodimeric domain of signal transducing histidine kinase"/>
    <property type="match status" value="1"/>
</dbReference>
<dbReference type="PROSITE" id="PS50894">
    <property type="entry name" value="HPT"/>
    <property type="match status" value="1"/>
</dbReference>
<comment type="catalytic activity">
    <reaction evidence="1">
        <text>ATP + protein L-histidine = ADP + protein N-phospho-L-histidine.</text>
        <dbReference type="EC" id="2.7.13.3"/>
    </reaction>
</comment>
<dbReference type="SUPFAM" id="SSF55874">
    <property type="entry name" value="ATPase domain of HSP90 chaperone/DNA topoisomerase II/histidine kinase"/>
    <property type="match status" value="1"/>
</dbReference>
<dbReference type="Proteomes" id="UP000824076">
    <property type="component" value="Unassembled WGS sequence"/>
</dbReference>
<evidence type="ECO:0000256" key="5">
    <source>
        <dbReference type="ARBA" id="ARBA00022519"/>
    </source>
</evidence>
<gene>
    <name evidence="20" type="ORF">IAD18_01595</name>
</gene>
<proteinExistence type="predicted"/>
<dbReference type="InterPro" id="IPR008207">
    <property type="entry name" value="Sig_transdc_His_kin_Hpt_dom"/>
</dbReference>
<dbReference type="InterPro" id="IPR011006">
    <property type="entry name" value="CheY-like_superfamily"/>
</dbReference>
<reference evidence="20" key="2">
    <citation type="journal article" date="2021" name="PeerJ">
        <title>Extensive microbial diversity within the chicken gut microbiome revealed by metagenomics and culture.</title>
        <authorList>
            <person name="Gilroy R."/>
            <person name="Ravi A."/>
            <person name="Getino M."/>
            <person name="Pursley I."/>
            <person name="Horton D.L."/>
            <person name="Alikhan N.F."/>
            <person name="Baker D."/>
            <person name="Gharbi K."/>
            <person name="Hall N."/>
            <person name="Watson M."/>
            <person name="Adriaenssens E.M."/>
            <person name="Foster-Nyarko E."/>
            <person name="Jarju S."/>
            <person name="Secka A."/>
            <person name="Antonio M."/>
            <person name="Oren A."/>
            <person name="Chaudhuri R.R."/>
            <person name="La Ragione R."/>
            <person name="Hildebrand F."/>
            <person name="Pallen M.J."/>
        </authorList>
    </citation>
    <scope>NUCLEOTIDE SEQUENCE</scope>
    <source>
        <strain evidence="20">17073</strain>
    </source>
</reference>
<dbReference type="InterPro" id="IPR036641">
    <property type="entry name" value="HPT_dom_sf"/>
</dbReference>
<dbReference type="GO" id="GO:0009927">
    <property type="term" value="F:histidine phosphotransfer kinase activity"/>
    <property type="evidence" value="ECO:0007669"/>
    <property type="project" value="TreeGrafter"/>
</dbReference>
<keyword evidence="12 16" id="KW-0472">Membrane</keyword>
<feature type="domain" description="Response regulatory" evidence="18">
    <location>
        <begin position="577"/>
        <end position="694"/>
    </location>
</feature>
<dbReference type="EMBL" id="DVMS01000040">
    <property type="protein sequence ID" value="HIU38342.1"/>
    <property type="molecule type" value="Genomic_DNA"/>
</dbReference>
<dbReference type="CDD" id="cd17546">
    <property type="entry name" value="REC_hyHK_CKI1_RcsC-like"/>
    <property type="match status" value="1"/>
</dbReference>
<evidence type="ECO:0000256" key="8">
    <source>
        <dbReference type="ARBA" id="ARBA00022692"/>
    </source>
</evidence>
<evidence type="ECO:0000256" key="7">
    <source>
        <dbReference type="ARBA" id="ARBA00022679"/>
    </source>
</evidence>
<dbReference type="PROSITE" id="PS50109">
    <property type="entry name" value="HIS_KIN"/>
    <property type="match status" value="1"/>
</dbReference>
<dbReference type="Gene3D" id="1.10.287.130">
    <property type="match status" value="1"/>
</dbReference>
<keyword evidence="6 14" id="KW-0597">Phosphoprotein</keyword>
<dbReference type="Gene3D" id="3.30.565.10">
    <property type="entry name" value="Histidine kinase-like ATPase, C-terminal domain"/>
    <property type="match status" value="1"/>
</dbReference>